<evidence type="ECO:0000256" key="1">
    <source>
        <dbReference type="ARBA" id="ARBA00022714"/>
    </source>
</evidence>
<dbReference type="SUPFAM" id="SSF50022">
    <property type="entry name" value="ISP domain"/>
    <property type="match status" value="1"/>
</dbReference>
<accession>A0ABU3CJC5</accession>
<gene>
    <name evidence="7" type="ORF">RM545_07135</name>
</gene>
<dbReference type="Pfam" id="PF00355">
    <property type="entry name" value="Rieske"/>
    <property type="match status" value="1"/>
</dbReference>
<keyword evidence="4" id="KW-0411">Iron-sulfur</keyword>
<name>A0ABU3CJC5_9FLAO</name>
<keyword evidence="3" id="KW-0408">Iron</keyword>
<dbReference type="EMBL" id="JAVRHO010000008">
    <property type="protein sequence ID" value="MDT0646457.1"/>
    <property type="molecule type" value="Genomic_DNA"/>
</dbReference>
<reference evidence="7 8" key="1">
    <citation type="submission" date="2023-09" db="EMBL/GenBank/DDBJ databases">
        <authorList>
            <person name="Rey-Velasco X."/>
        </authorList>
    </citation>
    <scope>NUCLEOTIDE SEQUENCE [LARGE SCALE GENOMIC DNA]</scope>
    <source>
        <strain evidence="7 8">F260</strain>
    </source>
</reference>
<keyword evidence="8" id="KW-1185">Reference proteome</keyword>
<evidence type="ECO:0000256" key="3">
    <source>
        <dbReference type="ARBA" id="ARBA00023004"/>
    </source>
</evidence>
<evidence type="ECO:0000256" key="2">
    <source>
        <dbReference type="ARBA" id="ARBA00022723"/>
    </source>
</evidence>
<evidence type="ECO:0000313" key="7">
    <source>
        <dbReference type="EMBL" id="MDT0646457.1"/>
    </source>
</evidence>
<dbReference type="InterPro" id="IPR036922">
    <property type="entry name" value="Rieske_2Fe-2S_sf"/>
</dbReference>
<dbReference type="PROSITE" id="PS51296">
    <property type="entry name" value="RIESKE"/>
    <property type="match status" value="1"/>
</dbReference>
<organism evidence="7 8">
    <name type="scientific">Autumnicola lenta</name>
    <dbReference type="NCBI Taxonomy" id="3075593"/>
    <lineage>
        <taxon>Bacteria</taxon>
        <taxon>Pseudomonadati</taxon>
        <taxon>Bacteroidota</taxon>
        <taxon>Flavobacteriia</taxon>
        <taxon>Flavobacteriales</taxon>
        <taxon>Flavobacteriaceae</taxon>
        <taxon>Autumnicola</taxon>
    </lineage>
</organism>
<feature type="domain" description="Rieske" evidence="6">
    <location>
        <begin position="411"/>
        <end position="500"/>
    </location>
</feature>
<dbReference type="Proteomes" id="UP001245285">
    <property type="component" value="Unassembled WGS sequence"/>
</dbReference>
<protein>
    <submittedName>
        <fullName evidence="7">FAD-dependent oxidoreductase</fullName>
    </submittedName>
</protein>
<dbReference type="InterPro" id="IPR017941">
    <property type="entry name" value="Rieske_2Fe-2S"/>
</dbReference>
<dbReference type="PANTHER" id="PTHR13847:SF281">
    <property type="entry name" value="FAD DEPENDENT OXIDOREDUCTASE DOMAIN-CONTAINING PROTEIN"/>
    <property type="match status" value="1"/>
</dbReference>
<evidence type="ECO:0000256" key="4">
    <source>
        <dbReference type="ARBA" id="ARBA00023014"/>
    </source>
</evidence>
<sequence>MTESIWKAKASNAKAISLSEDIEVEVAIVGGGITGITTAYLLAEEGIQVAVLESMDVGGGTTAGSTGNLYTMVDNRLHHIQSKFNDKTARKVAESRTTAINLIEDLIKKYAIDCSFKRQPWVLYSETGEEETIKTTKDTLEKFGLEVQDITSTSLPFNIKSGIRVENQAQFNPAAFVAGLAQKVDQNYCSIYENSPVHHIEKGSLHVLHTPTAKVRAKKVVLATHSPKGIYGLQMAIFPHREYALAARLRSGDYPEGIFWSAESKTHPSLRTYETEEGKFLITVGYHHKVGQADENKDYFGDLEKNLKRHYDVDTVAYKWSAQHYKSSDGLPYIGESTDDNIFVATGFSTDGLTYGVVSALIFRDLFTGKENNWAEIYKAKRFTPLKSAKSFIKENLNVLGEYLKDYPGNADAEMFSEVKAGEGKIVEIKNEKWAVHRSDDGTLCAASAVCTHMECIVNWNNEEKTWDCPCHGSRFKPTGEVIEGPAFSPLDKRSINPEK</sequence>
<dbReference type="Gene3D" id="3.50.50.60">
    <property type="entry name" value="FAD/NAD(P)-binding domain"/>
    <property type="match status" value="1"/>
</dbReference>
<proteinExistence type="predicted"/>
<dbReference type="RefSeq" id="WP_311494627.1">
    <property type="nucleotide sequence ID" value="NZ_JAVRHO010000008.1"/>
</dbReference>
<dbReference type="Gene3D" id="2.102.10.10">
    <property type="entry name" value="Rieske [2Fe-2S] iron-sulphur domain"/>
    <property type="match status" value="1"/>
</dbReference>
<dbReference type="Pfam" id="PF01266">
    <property type="entry name" value="DAO"/>
    <property type="match status" value="1"/>
</dbReference>
<evidence type="ECO:0000259" key="6">
    <source>
        <dbReference type="PROSITE" id="PS51296"/>
    </source>
</evidence>
<dbReference type="InterPro" id="IPR036188">
    <property type="entry name" value="FAD/NAD-bd_sf"/>
</dbReference>
<dbReference type="InterPro" id="IPR006076">
    <property type="entry name" value="FAD-dep_OxRdtase"/>
</dbReference>
<keyword evidence="2" id="KW-0479">Metal-binding</keyword>
<dbReference type="SUPFAM" id="SSF51905">
    <property type="entry name" value="FAD/NAD(P)-binding domain"/>
    <property type="match status" value="1"/>
</dbReference>
<dbReference type="Gene3D" id="3.30.9.10">
    <property type="entry name" value="D-Amino Acid Oxidase, subunit A, domain 2"/>
    <property type="match status" value="1"/>
</dbReference>
<keyword evidence="1" id="KW-0001">2Fe-2S</keyword>
<dbReference type="PRINTS" id="PR00162">
    <property type="entry name" value="RIESKE"/>
</dbReference>
<evidence type="ECO:0000256" key="5">
    <source>
        <dbReference type="ARBA" id="ARBA00023157"/>
    </source>
</evidence>
<keyword evidence="5" id="KW-1015">Disulfide bond</keyword>
<comment type="caution">
    <text evidence="7">The sequence shown here is derived from an EMBL/GenBank/DDBJ whole genome shotgun (WGS) entry which is preliminary data.</text>
</comment>
<dbReference type="PANTHER" id="PTHR13847">
    <property type="entry name" value="SARCOSINE DEHYDROGENASE-RELATED"/>
    <property type="match status" value="1"/>
</dbReference>
<dbReference type="InterPro" id="IPR005805">
    <property type="entry name" value="Rieske_Fe-S_prot_C"/>
</dbReference>
<evidence type="ECO:0000313" key="8">
    <source>
        <dbReference type="Proteomes" id="UP001245285"/>
    </source>
</evidence>